<dbReference type="EMBL" id="FNAG01000001">
    <property type="protein sequence ID" value="SDD18067.1"/>
    <property type="molecule type" value="Genomic_DNA"/>
</dbReference>
<proteinExistence type="inferred from homology"/>
<evidence type="ECO:0000313" key="11">
    <source>
        <dbReference type="EMBL" id="SDD18067.1"/>
    </source>
</evidence>
<dbReference type="PANTHER" id="PTHR43406:SF1">
    <property type="entry name" value="TRYPTOPHAN SYNTHASE ALPHA CHAIN, CHLOROPLASTIC"/>
    <property type="match status" value="1"/>
</dbReference>
<dbReference type="SUPFAM" id="SSF51366">
    <property type="entry name" value="Ribulose-phoshate binding barrel"/>
    <property type="match status" value="1"/>
</dbReference>
<dbReference type="NCBIfam" id="TIGR00262">
    <property type="entry name" value="trpA"/>
    <property type="match status" value="1"/>
</dbReference>
<dbReference type="HAMAP" id="MF_00131">
    <property type="entry name" value="Trp_synth_alpha"/>
    <property type="match status" value="1"/>
</dbReference>
<dbReference type="PROSITE" id="PS00167">
    <property type="entry name" value="TRP_SYNTHASE_ALPHA"/>
    <property type="match status" value="1"/>
</dbReference>
<name>A0A1G6SPF2_9GAMM</name>
<dbReference type="GO" id="GO:0004834">
    <property type="term" value="F:tryptophan synthase activity"/>
    <property type="evidence" value="ECO:0007669"/>
    <property type="project" value="UniProtKB-UniRule"/>
</dbReference>
<comment type="similarity">
    <text evidence="9 10">Belongs to the TrpA family.</text>
</comment>
<evidence type="ECO:0000256" key="10">
    <source>
        <dbReference type="RuleBase" id="RU003662"/>
    </source>
</evidence>
<reference evidence="11 12" key="1">
    <citation type="submission" date="2016-10" db="EMBL/GenBank/DDBJ databases">
        <authorList>
            <person name="de Groot N.N."/>
        </authorList>
    </citation>
    <scope>NUCLEOTIDE SEQUENCE [LARGE SCALE GENOMIC DNA]</scope>
    <source>
        <strain evidence="11 12">DSM 16957</strain>
    </source>
</reference>
<dbReference type="UniPathway" id="UPA00035">
    <property type="reaction ID" value="UER00044"/>
</dbReference>
<dbReference type="CDD" id="cd04724">
    <property type="entry name" value="Tryptophan_synthase_alpha"/>
    <property type="match status" value="1"/>
</dbReference>
<comment type="pathway">
    <text evidence="2 9">Amino-acid biosynthesis; L-tryptophan biosynthesis; L-tryptophan from chorismate: step 5/5.</text>
</comment>
<dbReference type="Gene3D" id="3.20.20.70">
    <property type="entry name" value="Aldolase class I"/>
    <property type="match status" value="1"/>
</dbReference>
<dbReference type="AlphaFoldDB" id="A0A1G6SPF2"/>
<feature type="active site" description="Proton acceptor" evidence="9">
    <location>
        <position position="86"/>
    </location>
</feature>
<evidence type="ECO:0000256" key="6">
    <source>
        <dbReference type="ARBA" id="ARBA00023141"/>
    </source>
</evidence>
<feature type="active site" description="Proton acceptor" evidence="9">
    <location>
        <position position="97"/>
    </location>
</feature>
<evidence type="ECO:0000313" key="12">
    <source>
        <dbReference type="Proteomes" id="UP000199603"/>
    </source>
</evidence>
<keyword evidence="7 9" id="KW-0456">Lyase</keyword>
<keyword evidence="5 9" id="KW-0822">Tryptophan biosynthesis</keyword>
<dbReference type="PANTHER" id="PTHR43406">
    <property type="entry name" value="TRYPTOPHAN SYNTHASE, ALPHA CHAIN"/>
    <property type="match status" value="1"/>
</dbReference>
<comment type="catalytic activity">
    <reaction evidence="8 9">
        <text>(1S,2R)-1-C-(indol-3-yl)glycerol 3-phosphate + L-serine = D-glyceraldehyde 3-phosphate + L-tryptophan + H2O</text>
        <dbReference type="Rhea" id="RHEA:10532"/>
        <dbReference type="ChEBI" id="CHEBI:15377"/>
        <dbReference type="ChEBI" id="CHEBI:33384"/>
        <dbReference type="ChEBI" id="CHEBI:57912"/>
        <dbReference type="ChEBI" id="CHEBI:58866"/>
        <dbReference type="ChEBI" id="CHEBI:59776"/>
        <dbReference type="EC" id="4.2.1.20"/>
    </reaction>
</comment>
<dbReference type="InterPro" id="IPR018204">
    <property type="entry name" value="Trp_synthase_alpha_AS"/>
</dbReference>
<evidence type="ECO:0000256" key="1">
    <source>
        <dbReference type="ARBA" id="ARBA00003365"/>
    </source>
</evidence>
<organism evidence="11 12">
    <name type="scientific">Aquimonas voraii</name>
    <dbReference type="NCBI Taxonomy" id="265719"/>
    <lineage>
        <taxon>Bacteria</taxon>
        <taxon>Pseudomonadati</taxon>
        <taxon>Pseudomonadota</taxon>
        <taxon>Gammaproteobacteria</taxon>
        <taxon>Lysobacterales</taxon>
        <taxon>Lysobacteraceae</taxon>
        <taxon>Aquimonas</taxon>
    </lineage>
</organism>
<dbReference type="FunFam" id="3.20.20.70:FF:000037">
    <property type="entry name" value="Tryptophan synthase alpha chain"/>
    <property type="match status" value="1"/>
</dbReference>
<gene>
    <name evidence="9" type="primary">trpA</name>
    <name evidence="11" type="ORF">SAMN04488509_101591</name>
</gene>
<evidence type="ECO:0000256" key="7">
    <source>
        <dbReference type="ARBA" id="ARBA00023239"/>
    </source>
</evidence>
<dbReference type="InterPro" id="IPR013785">
    <property type="entry name" value="Aldolase_TIM"/>
</dbReference>
<evidence type="ECO:0000256" key="2">
    <source>
        <dbReference type="ARBA" id="ARBA00004733"/>
    </source>
</evidence>
<dbReference type="STRING" id="265719.SAMN04488509_101591"/>
<dbReference type="InterPro" id="IPR002028">
    <property type="entry name" value="Trp_synthase_suA"/>
</dbReference>
<evidence type="ECO:0000256" key="9">
    <source>
        <dbReference type="HAMAP-Rule" id="MF_00131"/>
    </source>
</evidence>
<dbReference type="EC" id="4.2.1.20" evidence="9"/>
<comment type="subunit">
    <text evidence="3 9">Tetramer of two alpha and two beta chains.</text>
</comment>
<keyword evidence="12" id="KW-1185">Reference proteome</keyword>
<comment type="function">
    <text evidence="1 9">The alpha subunit is responsible for the aldol cleavage of indoleglycerol phosphate to indole and glyceraldehyde 3-phosphate.</text>
</comment>
<evidence type="ECO:0000256" key="4">
    <source>
        <dbReference type="ARBA" id="ARBA00022605"/>
    </source>
</evidence>
<evidence type="ECO:0000256" key="5">
    <source>
        <dbReference type="ARBA" id="ARBA00022822"/>
    </source>
</evidence>
<accession>A0A1G6SPF2</accession>
<dbReference type="GO" id="GO:0005829">
    <property type="term" value="C:cytosol"/>
    <property type="evidence" value="ECO:0007669"/>
    <property type="project" value="TreeGrafter"/>
</dbReference>
<dbReference type="Pfam" id="PF00290">
    <property type="entry name" value="Trp_syntA"/>
    <property type="match status" value="1"/>
</dbReference>
<protein>
    <recommendedName>
        <fullName evidence="9">Tryptophan synthase alpha chain</fullName>
        <ecNumber evidence="9">4.2.1.20</ecNumber>
    </recommendedName>
</protein>
<evidence type="ECO:0000256" key="8">
    <source>
        <dbReference type="ARBA" id="ARBA00049047"/>
    </source>
</evidence>
<dbReference type="InterPro" id="IPR011060">
    <property type="entry name" value="RibuloseP-bd_barrel"/>
</dbReference>
<keyword evidence="6 9" id="KW-0057">Aromatic amino acid biosynthesis</keyword>
<evidence type="ECO:0000256" key="3">
    <source>
        <dbReference type="ARBA" id="ARBA00011270"/>
    </source>
</evidence>
<dbReference type="Proteomes" id="UP000199603">
    <property type="component" value="Unassembled WGS sequence"/>
</dbReference>
<keyword evidence="4 9" id="KW-0028">Amino-acid biosynthesis</keyword>
<sequence length="302" mass="31304">MREAPIPVFESPLFCESRIPNPGSAPLALSLNPTIPMANRIDTCLDQLAAAQRTGLIPFITAGDPSDAATVPVMHALVRAGADVIELGVPFSDPMADGPVIQQSSERALARKVGLRRVLAMVAEFRQQDADTPIVLMGYLNPVEMFGLEAFAKAAREAGVDGVLLVDCPPEESAPVRAALNAENLALVPLAAPTSAGERLATLAQSAQGYLYYVSFAGVTGAGKLDTAEVKGKVAAIRALTTNRIAVGFGVRDADSARAIAEFADAVVIGSALVSTLAEAVDTADACARAEAFLKPIRAALG</sequence>